<accession>A0A8H7U4M7</accession>
<feature type="compositionally biased region" description="Low complexity" evidence="1">
    <location>
        <begin position="178"/>
        <end position="190"/>
    </location>
</feature>
<reference evidence="3" key="2">
    <citation type="journal article" name="Front. Microbiol.">
        <title>Degradative Capacity of Two Strains of Rhodonia placenta: From Phenotype to Genotype.</title>
        <authorList>
            <person name="Kolle M."/>
            <person name="Horta M.A.C."/>
            <person name="Nowrousian M."/>
            <person name="Ohm R.A."/>
            <person name="Benz J.P."/>
            <person name="Pilgard A."/>
        </authorList>
    </citation>
    <scope>NUCLEOTIDE SEQUENCE</scope>
    <source>
        <strain evidence="3">FPRL280</strain>
    </source>
</reference>
<feature type="compositionally biased region" description="Pro residues" evidence="1">
    <location>
        <begin position="210"/>
        <end position="222"/>
    </location>
</feature>
<organism evidence="3 4">
    <name type="scientific">Rhodonia placenta</name>
    <dbReference type="NCBI Taxonomy" id="104341"/>
    <lineage>
        <taxon>Eukaryota</taxon>
        <taxon>Fungi</taxon>
        <taxon>Dikarya</taxon>
        <taxon>Basidiomycota</taxon>
        <taxon>Agaricomycotina</taxon>
        <taxon>Agaricomycetes</taxon>
        <taxon>Polyporales</taxon>
        <taxon>Adustoporiaceae</taxon>
        <taxon>Rhodonia</taxon>
    </lineage>
</organism>
<gene>
    <name evidence="3" type="ORF">IEO21_02258</name>
</gene>
<dbReference type="InterPro" id="IPR028258">
    <property type="entry name" value="Sec3-PIP2_bind"/>
</dbReference>
<dbReference type="PANTHER" id="PTHR16092:SF14">
    <property type="entry name" value="EXOCYST COMPLEX COMPONENT 1 ISOFORM X1"/>
    <property type="match status" value="1"/>
</dbReference>
<dbReference type="SMART" id="SM01313">
    <property type="entry name" value="Sec3-PIP2_bind"/>
    <property type="match status" value="1"/>
</dbReference>
<name>A0A8H7U4M7_9APHY</name>
<dbReference type="GO" id="GO:0006893">
    <property type="term" value="P:Golgi to plasma membrane transport"/>
    <property type="evidence" value="ECO:0007669"/>
    <property type="project" value="TreeGrafter"/>
</dbReference>
<dbReference type="GO" id="GO:0005546">
    <property type="term" value="F:phosphatidylinositol-4,5-bisphosphate binding"/>
    <property type="evidence" value="ECO:0007669"/>
    <property type="project" value="TreeGrafter"/>
</dbReference>
<protein>
    <recommendedName>
        <fullName evidence="2">Exocyst complex component Sec3 PIP2-binding N-terminal domain-containing protein</fullName>
    </recommendedName>
</protein>
<evidence type="ECO:0000259" key="2">
    <source>
        <dbReference type="SMART" id="SM01313"/>
    </source>
</evidence>
<dbReference type="AlphaFoldDB" id="A0A8H7U4M7"/>
<feature type="region of interest" description="Disordered" evidence="1">
    <location>
        <begin position="141"/>
        <end position="160"/>
    </location>
</feature>
<dbReference type="GO" id="GO:0000145">
    <property type="term" value="C:exocyst"/>
    <property type="evidence" value="ECO:0007669"/>
    <property type="project" value="TreeGrafter"/>
</dbReference>
<evidence type="ECO:0000313" key="4">
    <source>
        <dbReference type="Proteomes" id="UP000639403"/>
    </source>
</evidence>
<dbReference type="Proteomes" id="UP000639403">
    <property type="component" value="Unassembled WGS sequence"/>
</dbReference>
<dbReference type="PANTHER" id="PTHR16092">
    <property type="entry name" value="SEC3/SYNTAXIN-RELATED"/>
    <property type="match status" value="1"/>
</dbReference>
<sequence>MVANDTVRQRIESSVFVKLNASGRPFQERYVAHIKVWEAAQDGKGKKSRYIILSQASNGSGFIHKAKLNCNGAFSVGKTWKLEDLREVEVVNSLVFEVTPSASTYKWQADDAIEQTKFVASLIKLFQFVTGGAVPLRLIGVKAPDHPSSPKGQPPFTSTRMHRMLNTSDSTLSQDELSTPTSGSPRSTTPVKPGPPIVIWKRPIDVSQLPPIPPTPMPARPG</sequence>
<dbReference type="Pfam" id="PF15277">
    <property type="entry name" value="Sec3-PIP2_bind"/>
    <property type="match status" value="1"/>
</dbReference>
<dbReference type="Gene3D" id="2.30.29.90">
    <property type="match status" value="1"/>
</dbReference>
<reference evidence="3" key="1">
    <citation type="submission" date="2020-11" db="EMBL/GenBank/DDBJ databases">
        <authorList>
            <person name="Koelle M."/>
            <person name="Horta M.A.C."/>
            <person name="Nowrousian M."/>
            <person name="Ohm R.A."/>
            <person name="Benz P."/>
            <person name="Pilgard A."/>
        </authorList>
    </citation>
    <scope>NUCLEOTIDE SEQUENCE</scope>
    <source>
        <strain evidence="3">FPRL280</strain>
    </source>
</reference>
<comment type="caution">
    <text evidence="3">The sequence shown here is derived from an EMBL/GenBank/DDBJ whole genome shotgun (WGS) entry which is preliminary data.</text>
</comment>
<proteinExistence type="predicted"/>
<dbReference type="GO" id="GO:0006887">
    <property type="term" value="P:exocytosis"/>
    <property type="evidence" value="ECO:0007669"/>
    <property type="project" value="TreeGrafter"/>
</dbReference>
<evidence type="ECO:0000313" key="3">
    <source>
        <dbReference type="EMBL" id="KAF9819219.1"/>
    </source>
</evidence>
<feature type="region of interest" description="Disordered" evidence="1">
    <location>
        <begin position="169"/>
        <end position="222"/>
    </location>
</feature>
<feature type="domain" description="Exocyst complex component Sec3 PIP2-binding N-terminal" evidence="2">
    <location>
        <begin position="44"/>
        <end position="129"/>
    </location>
</feature>
<evidence type="ECO:0000256" key="1">
    <source>
        <dbReference type="SAM" id="MobiDB-lite"/>
    </source>
</evidence>
<dbReference type="GO" id="GO:0005886">
    <property type="term" value="C:plasma membrane"/>
    <property type="evidence" value="ECO:0007669"/>
    <property type="project" value="TreeGrafter"/>
</dbReference>
<dbReference type="EMBL" id="JADOXO010000021">
    <property type="protein sequence ID" value="KAF9819219.1"/>
    <property type="molecule type" value="Genomic_DNA"/>
</dbReference>